<dbReference type="AlphaFoldDB" id="A0A5J4QHY7"/>
<name>A0A5J4QHY7_9ZZZZ</name>
<dbReference type="SUPFAM" id="SSF50494">
    <property type="entry name" value="Trypsin-like serine proteases"/>
    <property type="match status" value="1"/>
</dbReference>
<dbReference type="InterPro" id="IPR009003">
    <property type="entry name" value="Peptidase_S1_PA"/>
</dbReference>
<dbReference type="EMBL" id="SNRY01003585">
    <property type="protein sequence ID" value="KAA6320454.1"/>
    <property type="molecule type" value="Genomic_DNA"/>
</dbReference>
<accession>A0A5J4QHY7</accession>
<proteinExistence type="predicted"/>
<organism evidence="1">
    <name type="scientific">termite gut metagenome</name>
    <dbReference type="NCBI Taxonomy" id="433724"/>
    <lineage>
        <taxon>unclassified sequences</taxon>
        <taxon>metagenomes</taxon>
        <taxon>organismal metagenomes</taxon>
    </lineage>
</organism>
<protein>
    <recommendedName>
        <fullName evidence="2">Peptidase S1 domain-containing protein</fullName>
    </recommendedName>
</protein>
<gene>
    <name evidence="1" type="ORF">EZS27_029779</name>
</gene>
<evidence type="ECO:0000313" key="1">
    <source>
        <dbReference type="EMBL" id="KAA6320454.1"/>
    </source>
</evidence>
<evidence type="ECO:0008006" key="2">
    <source>
        <dbReference type="Google" id="ProtNLM"/>
    </source>
</evidence>
<sequence length="277" mass="31722">MVEKNLEHKSIPLCEILVKTTYQTQITHPTDKACEKPISYGCGFIVKYKKMLFFITADHTVHFDDYNNETKKSERTGTDYVISIFNNVRPENDTISTVVTPLGGFYYMERFNILKPDDALELIDVSLCIMKPINFQYPFLTDQVHFGSFTVNAGESKLSIQEELFVEPKTDVNYFVYGKIKYQMKGISLYREDTLKEGLKYISKSGDYYLLNTPQIINDYEDWAGLSGSPVLNENGECIGVLCIVNKETNSIWVMSINKVKMLMDIALVQEQLNVKG</sequence>
<comment type="caution">
    <text evidence="1">The sequence shown here is derived from an EMBL/GenBank/DDBJ whole genome shotgun (WGS) entry which is preliminary data.</text>
</comment>
<reference evidence="1" key="1">
    <citation type="submission" date="2019-03" db="EMBL/GenBank/DDBJ databases">
        <title>Single cell metagenomics reveals metabolic interactions within the superorganism composed of flagellate Streblomastix strix and complex community of Bacteroidetes bacteria on its surface.</title>
        <authorList>
            <person name="Treitli S.C."/>
            <person name="Kolisko M."/>
            <person name="Husnik F."/>
            <person name="Keeling P."/>
            <person name="Hampl V."/>
        </authorList>
    </citation>
    <scope>NUCLEOTIDE SEQUENCE</scope>
    <source>
        <strain evidence="1">STM</strain>
    </source>
</reference>